<sequence>MVAKPTKRDSARNISFNFAGEKVLAKDGDSFASALTSAGIYDLKESLDGSRRGLYCGMGVCNECAIVVNGDSGKLACMTSVCDGDEVSRQPAAAHVATSSAVALPELEIAPDLLVIGAGPAGLAAAAVSAEAGLRVLLIDERGKLGGQYFKQPADAFLDEGHLDAQFREGRALIARVKAAGVEILSGATIWGAFAPDHLVAASATSRWVLRPKNLVIATGAYEKGFQIPGWTLPGVMTTGAAQTLLRSYQVPLGSRVFISGNGPLNIQMAAELVRAGVKVEGLAELSNPFRIKNALTSLALAWYSPKLVFNGIGYFFTLAKAKVPILLSQAVTRVSGEESIKQIEVKKIGSDGCTSSNSVKIFSIDALALGFGFMPSNEIARSLGCKHEFDQKSQTLQVVRDGYGRTSIKNVYVIGDSGGVAGAQVAKAVGVLAGYSILLGSSKTISSQLLQEKKKASRSYRRNVKFQSKLWKVFSGTISLDELNEPSTIICRCLSLSKSEISGQISEELRTAGALKRVSRAGMGICQGRYCTSFVVSKTAENAGEIPSEYSGFAPQAPFKPTAIGIIAESVIQK</sequence>
<dbReference type="InterPro" id="IPR051691">
    <property type="entry name" value="Metab_Enz_Cyan_OpOx_G3PDH"/>
</dbReference>
<evidence type="ECO:0000259" key="2">
    <source>
        <dbReference type="Pfam" id="PF04324"/>
    </source>
</evidence>
<dbReference type="Pfam" id="PF13510">
    <property type="entry name" value="Fer2_4"/>
    <property type="match status" value="1"/>
</dbReference>
<dbReference type="PRINTS" id="PR00411">
    <property type="entry name" value="PNDRDTASEI"/>
</dbReference>
<dbReference type="PANTHER" id="PTHR42949">
    <property type="entry name" value="ANAEROBIC GLYCEROL-3-PHOSPHATE DEHYDROGENASE SUBUNIT B"/>
    <property type="match status" value="1"/>
</dbReference>
<keyword evidence="1" id="KW-0560">Oxidoreductase</keyword>
<dbReference type="SUPFAM" id="SSF51905">
    <property type="entry name" value="FAD/NAD(P)-binding domain"/>
    <property type="match status" value="1"/>
</dbReference>
<dbReference type="EMBL" id="CAEZWT010000002">
    <property type="protein sequence ID" value="CAB4656160.1"/>
    <property type="molecule type" value="Genomic_DNA"/>
</dbReference>
<dbReference type="Pfam" id="PF04324">
    <property type="entry name" value="Fer2_BFD"/>
    <property type="match status" value="1"/>
</dbReference>
<feature type="domain" description="FAD/NAD(P)-binding" evidence="3">
    <location>
        <begin position="112"/>
        <end position="428"/>
    </location>
</feature>
<dbReference type="EMBL" id="CAFBQL010000004">
    <property type="protein sequence ID" value="CAB5057635.1"/>
    <property type="molecule type" value="Genomic_DNA"/>
</dbReference>
<dbReference type="PRINTS" id="PR00368">
    <property type="entry name" value="FADPNR"/>
</dbReference>
<evidence type="ECO:0000313" key="6">
    <source>
        <dbReference type="EMBL" id="CAB4863848.1"/>
    </source>
</evidence>
<evidence type="ECO:0000313" key="4">
    <source>
        <dbReference type="EMBL" id="CAB4656160.1"/>
    </source>
</evidence>
<dbReference type="InterPro" id="IPR017224">
    <property type="entry name" value="Opine_Oxase_asu/HCN_bsu"/>
</dbReference>
<accession>A0A6J6L2F9</accession>
<evidence type="ECO:0000313" key="5">
    <source>
        <dbReference type="EMBL" id="CAB4741518.1"/>
    </source>
</evidence>
<gene>
    <name evidence="4" type="ORF">UFOPK2289_00127</name>
    <name evidence="5" type="ORF">UFOPK2822_00222</name>
    <name evidence="6" type="ORF">UFOPK3346_00626</name>
    <name evidence="7" type="ORF">UFOPK3670_00693</name>
    <name evidence="8" type="ORF">UFOPK4308_00759</name>
</gene>
<reference evidence="4" key="1">
    <citation type="submission" date="2020-05" db="EMBL/GenBank/DDBJ databases">
        <authorList>
            <person name="Chiriac C."/>
            <person name="Salcher M."/>
            <person name="Ghai R."/>
            <person name="Kavagutti S V."/>
        </authorList>
    </citation>
    <scope>NUCLEOTIDE SEQUENCE</scope>
</reference>
<dbReference type="Gene3D" id="3.10.20.440">
    <property type="entry name" value="2Fe-2S iron-sulphur cluster binding domain, sarcosine oxidase, alpha subunit, N-terminal domain"/>
    <property type="match status" value="1"/>
</dbReference>
<dbReference type="SUPFAM" id="SSF54292">
    <property type="entry name" value="2Fe-2S ferredoxin-like"/>
    <property type="match status" value="1"/>
</dbReference>
<evidence type="ECO:0000313" key="8">
    <source>
        <dbReference type="EMBL" id="CAB5057635.1"/>
    </source>
</evidence>
<evidence type="ECO:0000259" key="3">
    <source>
        <dbReference type="Pfam" id="PF07992"/>
    </source>
</evidence>
<dbReference type="InterPro" id="IPR036188">
    <property type="entry name" value="FAD/NAD-bd_sf"/>
</dbReference>
<name>A0A6J6L2F9_9ZZZZ</name>
<dbReference type="PANTHER" id="PTHR42949:SF3">
    <property type="entry name" value="ANAEROBIC GLYCEROL-3-PHOSPHATE DEHYDROGENASE SUBUNIT B"/>
    <property type="match status" value="1"/>
</dbReference>
<dbReference type="InterPro" id="IPR007419">
    <property type="entry name" value="BFD-like_2Fe2S-bd_dom"/>
</dbReference>
<dbReference type="EMBL" id="CAEZZC010000002">
    <property type="protein sequence ID" value="CAB4741518.1"/>
    <property type="molecule type" value="Genomic_DNA"/>
</dbReference>
<dbReference type="PIRSF" id="PIRSF037495">
    <property type="entry name" value="Opine_OX_OoxA/HcnB"/>
    <property type="match status" value="1"/>
</dbReference>
<feature type="domain" description="BFD-like [2Fe-2S]-binding" evidence="2">
    <location>
        <begin position="490"/>
        <end position="533"/>
    </location>
</feature>
<protein>
    <submittedName>
        <fullName evidence="4">Unannotated protein</fullName>
    </submittedName>
</protein>
<dbReference type="EMBL" id="CAFBMV010000004">
    <property type="protein sequence ID" value="CAB4921492.1"/>
    <property type="molecule type" value="Genomic_DNA"/>
</dbReference>
<dbReference type="InterPro" id="IPR041854">
    <property type="entry name" value="BFD-like_2Fe2S-bd_dom_sf"/>
</dbReference>
<dbReference type="InterPro" id="IPR042204">
    <property type="entry name" value="2Fe-2S-bd_N"/>
</dbReference>
<evidence type="ECO:0000256" key="1">
    <source>
        <dbReference type="ARBA" id="ARBA00023002"/>
    </source>
</evidence>
<dbReference type="CDD" id="cd19946">
    <property type="entry name" value="GlpA-like_Fer2_BFD-like"/>
    <property type="match status" value="1"/>
</dbReference>
<dbReference type="InterPro" id="IPR023753">
    <property type="entry name" value="FAD/NAD-binding_dom"/>
</dbReference>
<dbReference type="EMBL" id="CAFBLE010000004">
    <property type="protein sequence ID" value="CAB4863848.1"/>
    <property type="molecule type" value="Genomic_DNA"/>
</dbReference>
<dbReference type="Pfam" id="PF07992">
    <property type="entry name" value="Pyr_redox_2"/>
    <property type="match status" value="1"/>
</dbReference>
<dbReference type="Gene3D" id="3.50.50.60">
    <property type="entry name" value="FAD/NAD(P)-binding domain"/>
    <property type="match status" value="3"/>
</dbReference>
<evidence type="ECO:0000313" key="7">
    <source>
        <dbReference type="EMBL" id="CAB4921492.1"/>
    </source>
</evidence>
<dbReference type="GO" id="GO:0051536">
    <property type="term" value="F:iron-sulfur cluster binding"/>
    <property type="evidence" value="ECO:0007669"/>
    <property type="project" value="InterPro"/>
</dbReference>
<dbReference type="Gene3D" id="1.10.10.1100">
    <property type="entry name" value="BFD-like [2Fe-2S]-binding domain"/>
    <property type="match status" value="1"/>
</dbReference>
<dbReference type="GO" id="GO:0016491">
    <property type="term" value="F:oxidoreductase activity"/>
    <property type="evidence" value="ECO:0007669"/>
    <property type="project" value="UniProtKB-KW"/>
</dbReference>
<organism evidence="4">
    <name type="scientific">freshwater metagenome</name>
    <dbReference type="NCBI Taxonomy" id="449393"/>
    <lineage>
        <taxon>unclassified sequences</taxon>
        <taxon>metagenomes</taxon>
        <taxon>ecological metagenomes</taxon>
    </lineage>
</organism>
<dbReference type="InterPro" id="IPR036010">
    <property type="entry name" value="2Fe-2S_ferredoxin-like_sf"/>
</dbReference>
<proteinExistence type="predicted"/>
<dbReference type="AlphaFoldDB" id="A0A6J6L2F9"/>